<keyword evidence="5" id="KW-0732">Signal</keyword>
<evidence type="ECO:0000256" key="3">
    <source>
        <dbReference type="ARBA" id="ARBA00023136"/>
    </source>
</evidence>
<name>A0A8T0BX34_SILME</name>
<evidence type="ECO:0000256" key="4">
    <source>
        <dbReference type="SAM" id="Phobius"/>
    </source>
</evidence>
<dbReference type="InterPro" id="IPR013783">
    <property type="entry name" value="Ig-like_fold"/>
</dbReference>
<dbReference type="PANTHER" id="PTHR11860">
    <property type="entry name" value="POLYMERIC-IMMUNOGLOBULIN RECEPTOR"/>
    <property type="match status" value="1"/>
</dbReference>
<sequence>MILLLIFILCMISDGGASKEVTGYSGGRVIIKCKYDTEYTQNLNYFCKDSWSNCSVATEDINKWVHFWGRFLLFDDTKSAEIRVMIRELSEEDPGKYQCGFVKSWGTNICTPVKLDMQQDVQEVLSKCVQAGEDLEFSCKYTKKIKKVCKFICTMQQEHSCSSILSGQLSSHNDTEGLALSVSIEKLHDQDSGKYWGGAEGFFTIIILAVDESLSSPTAVETSSVLPSTNPAPTSTEGLLTLIVVSVLVMLFLIGISVHSLILQIGHRIKAGKTFSAKTSANGSGNNQKRPLHDPAPNIYSNTILHKSPSDSATCIYFIADPPKIPPDQDIYYNV</sequence>
<evidence type="ECO:0000256" key="5">
    <source>
        <dbReference type="SAM" id="SignalP"/>
    </source>
</evidence>
<dbReference type="GO" id="GO:0005886">
    <property type="term" value="C:plasma membrane"/>
    <property type="evidence" value="ECO:0007669"/>
    <property type="project" value="TreeGrafter"/>
</dbReference>
<keyword evidence="2 4" id="KW-0812">Transmembrane</keyword>
<organism evidence="6 7">
    <name type="scientific">Silurus meridionalis</name>
    <name type="common">Southern catfish</name>
    <name type="synonym">Silurus soldatovi meridionalis</name>
    <dbReference type="NCBI Taxonomy" id="175797"/>
    <lineage>
        <taxon>Eukaryota</taxon>
        <taxon>Metazoa</taxon>
        <taxon>Chordata</taxon>
        <taxon>Craniata</taxon>
        <taxon>Vertebrata</taxon>
        <taxon>Euteleostomi</taxon>
        <taxon>Actinopterygii</taxon>
        <taxon>Neopterygii</taxon>
        <taxon>Teleostei</taxon>
        <taxon>Ostariophysi</taxon>
        <taxon>Siluriformes</taxon>
        <taxon>Siluridae</taxon>
        <taxon>Silurus</taxon>
    </lineage>
</organism>
<evidence type="ECO:0000313" key="7">
    <source>
        <dbReference type="Proteomes" id="UP000606274"/>
    </source>
</evidence>
<proteinExistence type="predicted"/>
<reference evidence="6" key="1">
    <citation type="submission" date="2020-08" db="EMBL/GenBank/DDBJ databases">
        <title>Chromosome-level assembly of Southern catfish (Silurus meridionalis) provides insights into visual adaptation to the nocturnal and benthic lifestyles.</title>
        <authorList>
            <person name="Zhang Y."/>
            <person name="Wang D."/>
            <person name="Peng Z."/>
        </authorList>
    </citation>
    <scope>NUCLEOTIDE SEQUENCE</scope>
    <source>
        <strain evidence="6">SWU-2019-XX</strain>
        <tissue evidence="6">Muscle</tissue>
    </source>
</reference>
<dbReference type="SUPFAM" id="SSF48726">
    <property type="entry name" value="Immunoglobulin"/>
    <property type="match status" value="1"/>
</dbReference>
<dbReference type="OrthoDB" id="8442846at2759"/>
<feature type="chain" id="PRO_5035935168" evidence="5">
    <location>
        <begin position="19"/>
        <end position="335"/>
    </location>
</feature>
<dbReference type="PANTHER" id="PTHR11860:SF118">
    <property type="entry name" value="CMRF35-LIKE MOLECULE 3-RELATED"/>
    <property type="match status" value="1"/>
</dbReference>
<protein>
    <submittedName>
        <fullName evidence="6">Uncharacterized protein</fullName>
    </submittedName>
</protein>
<feature type="transmembrane region" description="Helical" evidence="4">
    <location>
        <begin position="239"/>
        <end position="263"/>
    </location>
</feature>
<dbReference type="InterPro" id="IPR036179">
    <property type="entry name" value="Ig-like_dom_sf"/>
</dbReference>
<evidence type="ECO:0000313" key="6">
    <source>
        <dbReference type="EMBL" id="KAF7711881.1"/>
    </source>
</evidence>
<dbReference type="GO" id="GO:0004888">
    <property type="term" value="F:transmembrane signaling receptor activity"/>
    <property type="evidence" value="ECO:0007669"/>
    <property type="project" value="TreeGrafter"/>
</dbReference>
<dbReference type="EMBL" id="JABFDY010000001">
    <property type="protein sequence ID" value="KAF7711881.1"/>
    <property type="molecule type" value="Genomic_DNA"/>
</dbReference>
<dbReference type="InterPro" id="IPR050671">
    <property type="entry name" value="CD300_family_receptors"/>
</dbReference>
<gene>
    <name evidence="6" type="ORF">HF521_000892</name>
</gene>
<comment type="caution">
    <text evidence="6">The sequence shown here is derived from an EMBL/GenBank/DDBJ whole genome shotgun (WGS) entry which is preliminary data.</text>
</comment>
<evidence type="ECO:0000256" key="2">
    <source>
        <dbReference type="ARBA" id="ARBA00022692"/>
    </source>
</evidence>
<keyword evidence="3 4" id="KW-0472">Membrane</keyword>
<dbReference type="Gene3D" id="2.60.40.10">
    <property type="entry name" value="Immunoglobulins"/>
    <property type="match status" value="2"/>
</dbReference>
<dbReference type="AlphaFoldDB" id="A0A8T0BX34"/>
<evidence type="ECO:0000256" key="1">
    <source>
        <dbReference type="ARBA" id="ARBA00004370"/>
    </source>
</evidence>
<dbReference type="Proteomes" id="UP000606274">
    <property type="component" value="Unassembled WGS sequence"/>
</dbReference>
<feature type="signal peptide" evidence="5">
    <location>
        <begin position="1"/>
        <end position="18"/>
    </location>
</feature>
<keyword evidence="4" id="KW-1133">Transmembrane helix</keyword>
<accession>A0A8T0BX34</accession>
<comment type="subcellular location">
    <subcellularLocation>
        <location evidence="1">Membrane</location>
    </subcellularLocation>
</comment>
<keyword evidence="7" id="KW-1185">Reference proteome</keyword>